<accession>A0ABQ3EB71</accession>
<name>A0ABQ3EB71_9ACTN</name>
<dbReference type="Proteomes" id="UP000599437">
    <property type="component" value="Unassembled WGS sequence"/>
</dbReference>
<evidence type="ECO:0000313" key="1">
    <source>
        <dbReference type="EMBL" id="GHB32241.1"/>
    </source>
</evidence>
<sequence>MLCGVVQEELVALRWIAPCQREGGQEVWTGDGIQRDHASLPAS</sequence>
<dbReference type="EMBL" id="BMVO01000044">
    <property type="protein sequence ID" value="GHB32241.1"/>
    <property type="molecule type" value="Genomic_DNA"/>
</dbReference>
<gene>
    <name evidence="1" type="ORF">GCM10010346_64460</name>
</gene>
<reference evidence="2" key="1">
    <citation type="journal article" date="2019" name="Int. J. Syst. Evol. Microbiol.">
        <title>The Global Catalogue of Microorganisms (GCM) 10K type strain sequencing project: providing services to taxonomists for standard genome sequencing and annotation.</title>
        <authorList>
            <consortium name="The Broad Institute Genomics Platform"/>
            <consortium name="The Broad Institute Genome Sequencing Center for Infectious Disease"/>
            <person name="Wu L."/>
            <person name="Ma J."/>
        </authorList>
    </citation>
    <scope>NUCLEOTIDE SEQUENCE [LARGE SCALE GENOMIC DNA]</scope>
    <source>
        <strain evidence="2">JCM 4737</strain>
    </source>
</reference>
<organism evidence="1 2">
    <name type="scientific">Streptomyces chryseus</name>
    <dbReference type="NCBI Taxonomy" id="68186"/>
    <lineage>
        <taxon>Bacteria</taxon>
        <taxon>Bacillati</taxon>
        <taxon>Actinomycetota</taxon>
        <taxon>Actinomycetes</taxon>
        <taxon>Kitasatosporales</taxon>
        <taxon>Streptomycetaceae</taxon>
        <taxon>Streptomyces</taxon>
    </lineage>
</organism>
<proteinExistence type="predicted"/>
<comment type="caution">
    <text evidence="1">The sequence shown here is derived from an EMBL/GenBank/DDBJ whole genome shotgun (WGS) entry which is preliminary data.</text>
</comment>
<protein>
    <submittedName>
        <fullName evidence="1">Uncharacterized protein</fullName>
    </submittedName>
</protein>
<keyword evidence="2" id="KW-1185">Reference proteome</keyword>
<evidence type="ECO:0000313" key="2">
    <source>
        <dbReference type="Proteomes" id="UP000599437"/>
    </source>
</evidence>